<protein>
    <submittedName>
        <fullName evidence="1">Uncharacterized protein</fullName>
    </submittedName>
</protein>
<keyword evidence="2" id="KW-1185">Reference proteome</keyword>
<dbReference type="Proteomes" id="UP001144978">
    <property type="component" value="Unassembled WGS sequence"/>
</dbReference>
<accession>A0ACC1Q071</accession>
<sequence>MTGLESGDNRPSGIDGRSSDAYNLNTTEGRVAENEAREQRNAERRVQREAGNTGVEEDEPLLELAPLDTVHGGGGGTSGGENNTTEGSTERLGGGFGLDGEGRSLEVILEALKQEGDPELHGTSQRRLRRS</sequence>
<evidence type="ECO:0000313" key="2">
    <source>
        <dbReference type="Proteomes" id="UP001144978"/>
    </source>
</evidence>
<name>A0ACC1Q071_9APHY</name>
<dbReference type="EMBL" id="JANSHE010000945">
    <property type="protein sequence ID" value="KAJ3005715.1"/>
    <property type="molecule type" value="Genomic_DNA"/>
</dbReference>
<gene>
    <name evidence="1" type="ORF">NUW54_g4218</name>
</gene>
<proteinExistence type="predicted"/>
<comment type="caution">
    <text evidence="1">The sequence shown here is derived from an EMBL/GenBank/DDBJ whole genome shotgun (WGS) entry which is preliminary data.</text>
</comment>
<organism evidence="1 2">
    <name type="scientific">Trametes sanguinea</name>
    <dbReference type="NCBI Taxonomy" id="158606"/>
    <lineage>
        <taxon>Eukaryota</taxon>
        <taxon>Fungi</taxon>
        <taxon>Dikarya</taxon>
        <taxon>Basidiomycota</taxon>
        <taxon>Agaricomycotina</taxon>
        <taxon>Agaricomycetes</taxon>
        <taxon>Polyporales</taxon>
        <taxon>Polyporaceae</taxon>
        <taxon>Trametes</taxon>
    </lineage>
</organism>
<evidence type="ECO:0000313" key="1">
    <source>
        <dbReference type="EMBL" id="KAJ3005715.1"/>
    </source>
</evidence>
<reference evidence="1" key="1">
    <citation type="submission" date="2022-08" db="EMBL/GenBank/DDBJ databases">
        <title>Genome Sequence of Pycnoporus sanguineus.</title>
        <authorList>
            <person name="Buettner E."/>
        </authorList>
    </citation>
    <scope>NUCLEOTIDE SEQUENCE</scope>
    <source>
        <strain evidence="1">CG-C14</strain>
    </source>
</reference>